<dbReference type="EMBL" id="BSYO01000030">
    <property type="protein sequence ID" value="GMH26002.1"/>
    <property type="molecule type" value="Genomic_DNA"/>
</dbReference>
<evidence type="ECO:0000313" key="3">
    <source>
        <dbReference type="EMBL" id="GMH26002.1"/>
    </source>
</evidence>
<feature type="region of interest" description="Disordered" evidence="1">
    <location>
        <begin position="60"/>
        <end position="85"/>
    </location>
</feature>
<feature type="chain" id="PRO_5042008980" description="Bifunctional inhibitor/plant lipid transfer protein/seed storage helical domain-containing protein" evidence="2">
    <location>
        <begin position="26"/>
        <end position="147"/>
    </location>
</feature>
<proteinExistence type="predicted"/>
<dbReference type="PANTHER" id="PTHR34377">
    <property type="entry name" value="TETRATRICOPEPTIDE REPEAT (TPR)-LIKE SUPERFAMILY PROTEIN"/>
    <property type="match status" value="1"/>
</dbReference>
<evidence type="ECO:0008006" key="5">
    <source>
        <dbReference type="Google" id="ProtNLM"/>
    </source>
</evidence>
<keyword evidence="2" id="KW-0732">Signal</keyword>
<reference evidence="3" key="1">
    <citation type="submission" date="2023-05" db="EMBL/GenBank/DDBJ databases">
        <title>Nepenthes gracilis genome sequencing.</title>
        <authorList>
            <person name="Fukushima K."/>
        </authorList>
    </citation>
    <scope>NUCLEOTIDE SEQUENCE</scope>
    <source>
        <strain evidence="3">SING2019-196</strain>
    </source>
</reference>
<feature type="signal peptide" evidence="2">
    <location>
        <begin position="1"/>
        <end position="25"/>
    </location>
</feature>
<evidence type="ECO:0000256" key="2">
    <source>
        <dbReference type="SAM" id="SignalP"/>
    </source>
</evidence>
<dbReference type="Proteomes" id="UP001279734">
    <property type="component" value="Unassembled WGS sequence"/>
</dbReference>
<feature type="compositionally biased region" description="Basic residues" evidence="1">
    <location>
        <begin position="71"/>
        <end position="85"/>
    </location>
</feature>
<sequence>MEITKIPVLLPLMAILLVVVPELDSQPTPETPPVYQPLCVTQLTLVNHACSVIPYTPLQPHKSTPPSSSPSHHHHHHRRHHEQRHHYHHTVEEQECCRWLRALDPPCVCDVIGQLPVFLSRPLHNYTIYVYEDCVVTYECEGQPQAA</sequence>
<keyword evidence="4" id="KW-1185">Reference proteome</keyword>
<gene>
    <name evidence="3" type="ORF">Nepgr_027845</name>
</gene>
<dbReference type="AlphaFoldDB" id="A0AAD3TAU3"/>
<name>A0AAD3TAU3_NEPGR</name>
<feature type="compositionally biased region" description="Low complexity" evidence="1">
    <location>
        <begin position="60"/>
        <end position="70"/>
    </location>
</feature>
<dbReference type="PANTHER" id="PTHR34377:SF3">
    <property type="entry name" value="TETRATRICOPEPTIDE REPEAT (TPR)-LIKE SUPERFAMILY PROTEIN"/>
    <property type="match status" value="1"/>
</dbReference>
<evidence type="ECO:0000313" key="4">
    <source>
        <dbReference type="Proteomes" id="UP001279734"/>
    </source>
</evidence>
<protein>
    <recommendedName>
        <fullName evidence="5">Bifunctional inhibitor/plant lipid transfer protein/seed storage helical domain-containing protein</fullName>
    </recommendedName>
</protein>
<accession>A0AAD3TAU3</accession>
<comment type="caution">
    <text evidence="3">The sequence shown here is derived from an EMBL/GenBank/DDBJ whole genome shotgun (WGS) entry which is preliminary data.</text>
</comment>
<organism evidence="3 4">
    <name type="scientific">Nepenthes gracilis</name>
    <name type="common">Slender pitcher plant</name>
    <dbReference type="NCBI Taxonomy" id="150966"/>
    <lineage>
        <taxon>Eukaryota</taxon>
        <taxon>Viridiplantae</taxon>
        <taxon>Streptophyta</taxon>
        <taxon>Embryophyta</taxon>
        <taxon>Tracheophyta</taxon>
        <taxon>Spermatophyta</taxon>
        <taxon>Magnoliopsida</taxon>
        <taxon>eudicotyledons</taxon>
        <taxon>Gunneridae</taxon>
        <taxon>Pentapetalae</taxon>
        <taxon>Caryophyllales</taxon>
        <taxon>Nepenthaceae</taxon>
        <taxon>Nepenthes</taxon>
    </lineage>
</organism>
<evidence type="ECO:0000256" key="1">
    <source>
        <dbReference type="SAM" id="MobiDB-lite"/>
    </source>
</evidence>